<dbReference type="EMBL" id="MU266409">
    <property type="protein sequence ID" value="KAH7925093.1"/>
    <property type="molecule type" value="Genomic_DNA"/>
</dbReference>
<evidence type="ECO:0000313" key="1">
    <source>
        <dbReference type="EMBL" id="KAH7925093.1"/>
    </source>
</evidence>
<dbReference type="Proteomes" id="UP000790709">
    <property type="component" value="Unassembled WGS sequence"/>
</dbReference>
<evidence type="ECO:0000313" key="2">
    <source>
        <dbReference type="Proteomes" id="UP000790709"/>
    </source>
</evidence>
<reference evidence="1" key="1">
    <citation type="journal article" date="2021" name="New Phytol.">
        <title>Evolutionary innovations through gain and loss of genes in the ectomycorrhizal Boletales.</title>
        <authorList>
            <person name="Wu G."/>
            <person name="Miyauchi S."/>
            <person name="Morin E."/>
            <person name="Kuo A."/>
            <person name="Drula E."/>
            <person name="Varga T."/>
            <person name="Kohler A."/>
            <person name="Feng B."/>
            <person name="Cao Y."/>
            <person name="Lipzen A."/>
            <person name="Daum C."/>
            <person name="Hundley H."/>
            <person name="Pangilinan J."/>
            <person name="Johnson J."/>
            <person name="Barry K."/>
            <person name="LaButti K."/>
            <person name="Ng V."/>
            <person name="Ahrendt S."/>
            <person name="Min B."/>
            <person name="Choi I.G."/>
            <person name="Park H."/>
            <person name="Plett J.M."/>
            <person name="Magnuson J."/>
            <person name="Spatafora J.W."/>
            <person name="Nagy L.G."/>
            <person name="Henrissat B."/>
            <person name="Grigoriev I.V."/>
            <person name="Yang Z.L."/>
            <person name="Xu J."/>
            <person name="Martin F.M."/>
        </authorList>
    </citation>
    <scope>NUCLEOTIDE SEQUENCE</scope>
    <source>
        <strain evidence="1">KUC20120723A-06</strain>
    </source>
</reference>
<accession>A0ACB8BJT5</accession>
<protein>
    <submittedName>
        <fullName evidence="1">Uncharacterized protein</fullName>
    </submittedName>
</protein>
<comment type="caution">
    <text evidence="1">The sequence shown here is derived from an EMBL/GenBank/DDBJ whole genome shotgun (WGS) entry which is preliminary data.</text>
</comment>
<sequence length="204" mass="22427">MFTPPPSPLPPPMQQVSSAGDDLGQVNRTPVSDTPSYPDAPWHPTKRKGARSLRWTIYLVPLVLILIAASTRFATHPAAFDSFSPSAAQFEWRTWTAQLANWTPHERHLDSLSLSTASLGPAVDRPAPLLSARGTPTTQGSTTVPVSPVIPTPFPQPFDTTLSTNFSSNSCYNFFVNMTQTDAFRSCRPFSLLLMHSQAFEEVR</sequence>
<gene>
    <name evidence="1" type="ORF">BV22DRAFT_461158</name>
</gene>
<name>A0ACB8BJT5_9AGAM</name>
<proteinExistence type="predicted"/>
<organism evidence="1 2">
    <name type="scientific">Leucogyrophana mollusca</name>
    <dbReference type="NCBI Taxonomy" id="85980"/>
    <lineage>
        <taxon>Eukaryota</taxon>
        <taxon>Fungi</taxon>
        <taxon>Dikarya</taxon>
        <taxon>Basidiomycota</taxon>
        <taxon>Agaricomycotina</taxon>
        <taxon>Agaricomycetes</taxon>
        <taxon>Agaricomycetidae</taxon>
        <taxon>Boletales</taxon>
        <taxon>Boletales incertae sedis</taxon>
        <taxon>Leucogyrophana</taxon>
    </lineage>
</organism>
<keyword evidence="2" id="KW-1185">Reference proteome</keyword>